<dbReference type="EMBL" id="JACGWN010000001">
    <property type="protein sequence ID" value="KAL0462466.1"/>
    <property type="molecule type" value="Genomic_DNA"/>
</dbReference>
<dbReference type="InterPro" id="IPR052343">
    <property type="entry name" value="Retrotransposon-Effector_Assoc"/>
</dbReference>
<organism evidence="1">
    <name type="scientific">Sesamum latifolium</name>
    <dbReference type="NCBI Taxonomy" id="2727402"/>
    <lineage>
        <taxon>Eukaryota</taxon>
        <taxon>Viridiplantae</taxon>
        <taxon>Streptophyta</taxon>
        <taxon>Embryophyta</taxon>
        <taxon>Tracheophyta</taxon>
        <taxon>Spermatophyta</taxon>
        <taxon>Magnoliopsida</taxon>
        <taxon>eudicotyledons</taxon>
        <taxon>Gunneridae</taxon>
        <taxon>Pentapetalae</taxon>
        <taxon>asterids</taxon>
        <taxon>lamiids</taxon>
        <taxon>Lamiales</taxon>
        <taxon>Pedaliaceae</taxon>
        <taxon>Sesamum</taxon>
    </lineage>
</organism>
<reference evidence="1" key="2">
    <citation type="journal article" date="2024" name="Plant">
        <title>Genomic evolution and insights into agronomic trait innovations of Sesamum species.</title>
        <authorList>
            <person name="Miao H."/>
            <person name="Wang L."/>
            <person name="Qu L."/>
            <person name="Liu H."/>
            <person name="Sun Y."/>
            <person name="Le M."/>
            <person name="Wang Q."/>
            <person name="Wei S."/>
            <person name="Zheng Y."/>
            <person name="Lin W."/>
            <person name="Duan Y."/>
            <person name="Cao H."/>
            <person name="Xiong S."/>
            <person name="Wang X."/>
            <person name="Wei L."/>
            <person name="Li C."/>
            <person name="Ma Q."/>
            <person name="Ju M."/>
            <person name="Zhao R."/>
            <person name="Li G."/>
            <person name="Mu C."/>
            <person name="Tian Q."/>
            <person name="Mei H."/>
            <person name="Zhang T."/>
            <person name="Gao T."/>
            <person name="Zhang H."/>
        </authorList>
    </citation>
    <scope>NUCLEOTIDE SEQUENCE</scope>
    <source>
        <strain evidence="1">KEN1</strain>
    </source>
</reference>
<dbReference type="PANTHER" id="PTHR46890">
    <property type="entry name" value="NON-LTR RETROLELEMENT REVERSE TRANSCRIPTASE-LIKE PROTEIN-RELATED"/>
    <property type="match status" value="1"/>
</dbReference>
<proteinExistence type="predicted"/>
<evidence type="ECO:0008006" key="2">
    <source>
        <dbReference type="Google" id="ProtNLM"/>
    </source>
</evidence>
<sequence length="286" mass="33125">MLRELLKYHKPSSSSAKSKQLTPFTWSNKRPGMANIQSRLDRGDPIIKLHSLLKRLRTELRKWNKNSFGWCHAQIEAIKRSFEILQSAEQTTDVLAMENNLQLELDEKLKRLEIKWRQKAKQKWLEGGDANTRYFHLTAVLQSKSNFIHSIQTREGHTVTEWELIGNEFADYFNDLFTSDCSWSPTKIADYVAEHMTSLILEVDNQELCMIPSPDEIKNTVFAISAYKSPGPDGFPSSFFKQYWHIVGEKIIEATTYFFSMGRIPPAINHTYITLIPKNSKSHLVE</sequence>
<evidence type="ECO:0000313" key="1">
    <source>
        <dbReference type="EMBL" id="KAL0462466.1"/>
    </source>
</evidence>
<dbReference type="AlphaFoldDB" id="A0AAW2Y9V6"/>
<accession>A0AAW2Y9V6</accession>
<gene>
    <name evidence="1" type="ORF">Slati_0134200</name>
</gene>
<name>A0AAW2Y9V6_9LAMI</name>
<comment type="caution">
    <text evidence="1">The sequence shown here is derived from an EMBL/GenBank/DDBJ whole genome shotgun (WGS) entry which is preliminary data.</text>
</comment>
<dbReference type="PANTHER" id="PTHR46890:SF48">
    <property type="entry name" value="RNA-DIRECTED DNA POLYMERASE"/>
    <property type="match status" value="1"/>
</dbReference>
<protein>
    <recommendedName>
        <fullName evidence="2">Reverse transcriptase</fullName>
    </recommendedName>
</protein>
<reference evidence="1" key="1">
    <citation type="submission" date="2020-06" db="EMBL/GenBank/DDBJ databases">
        <authorList>
            <person name="Li T."/>
            <person name="Hu X."/>
            <person name="Zhang T."/>
            <person name="Song X."/>
            <person name="Zhang H."/>
            <person name="Dai N."/>
            <person name="Sheng W."/>
            <person name="Hou X."/>
            <person name="Wei L."/>
        </authorList>
    </citation>
    <scope>NUCLEOTIDE SEQUENCE</scope>
    <source>
        <strain evidence="1">KEN1</strain>
        <tissue evidence="1">Leaf</tissue>
    </source>
</reference>